<organism evidence="2 3">
    <name type="scientific">Glutinoglossum americanum</name>
    <dbReference type="NCBI Taxonomy" id="1670608"/>
    <lineage>
        <taxon>Eukaryota</taxon>
        <taxon>Fungi</taxon>
        <taxon>Dikarya</taxon>
        <taxon>Ascomycota</taxon>
        <taxon>Pezizomycotina</taxon>
        <taxon>Geoglossomycetes</taxon>
        <taxon>Geoglossales</taxon>
        <taxon>Geoglossaceae</taxon>
        <taxon>Glutinoglossum</taxon>
    </lineage>
</organism>
<comment type="caution">
    <text evidence="2">The sequence shown here is derived from an EMBL/GenBank/DDBJ whole genome shotgun (WGS) entry which is preliminary data.</text>
</comment>
<feature type="compositionally biased region" description="Basic and acidic residues" evidence="1">
    <location>
        <begin position="43"/>
        <end position="54"/>
    </location>
</feature>
<feature type="non-terminal residue" evidence="2">
    <location>
        <position position="1"/>
    </location>
</feature>
<keyword evidence="3" id="KW-1185">Reference proteome</keyword>
<name>A0A9P8HU28_9PEZI</name>
<gene>
    <name evidence="2" type="ORF">FGG08_007488</name>
</gene>
<dbReference type="AlphaFoldDB" id="A0A9P8HU28"/>
<evidence type="ECO:0000313" key="3">
    <source>
        <dbReference type="Proteomes" id="UP000698800"/>
    </source>
</evidence>
<evidence type="ECO:0000256" key="1">
    <source>
        <dbReference type="SAM" id="MobiDB-lite"/>
    </source>
</evidence>
<protein>
    <submittedName>
        <fullName evidence="2">Uncharacterized protein</fullName>
    </submittedName>
</protein>
<dbReference type="EMBL" id="JAGHQL010000319">
    <property type="protein sequence ID" value="KAH0533889.1"/>
    <property type="molecule type" value="Genomic_DNA"/>
</dbReference>
<reference evidence="2" key="1">
    <citation type="submission" date="2021-03" db="EMBL/GenBank/DDBJ databases">
        <title>Comparative genomics and phylogenomic investigation of the class Geoglossomycetes provide insights into ecological specialization and systematics.</title>
        <authorList>
            <person name="Melie T."/>
            <person name="Pirro S."/>
            <person name="Miller A.N."/>
            <person name="Quandt A."/>
        </authorList>
    </citation>
    <scope>NUCLEOTIDE SEQUENCE</scope>
    <source>
        <strain evidence="2">GBOQ0MN5Z8</strain>
    </source>
</reference>
<accession>A0A9P8HU28</accession>
<sequence length="54" mass="6363">VFARGVTAGWEAWGSEAVRFNWVGWWEEGGGREEEEREEEGEEVIKEMEEMKEE</sequence>
<proteinExistence type="predicted"/>
<evidence type="ECO:0000313" key="2">
    <source>
        <dbReference type="EMBL" id="KAH0533889.1"/>
    </source>
</evidence>
<dbReference type="Proteomes" id="UP000698800">
    <property type="component" value="Unassembled WGS sequence"/>
</dbReference>
<feature type="region of interest" description="Disordered" evidence="1">
    <location>
        <begin position="29"/>
        <end position="54"/>
    </location>
</feature>